<dbReference type="AlphaFoldDB" id="A0AAN8ZD75"/>
<name>A0AAN8ZD75_9MAGN</name>
<keyword evidence="8" id="KW-1185">Reference proteome</keyword>
<dbReference type="InterPro" id="IPR002300">
    <property type="entry name" value="aa-tRNA-synth_Ia"/>
</dbReference>
<sequence>MKFVKFVPANMDEVCEGKEFSFPKEEVKILAYWNQINAFHSASGRHVTRRVGWDCHGLPMEFEIDRKLGIKTRQEVIAMVIVKYNEEFRGMVTRYVAEWEKSMTRTG</sequence>
<accession>A0AAN8ZD75</accession>
<dbReference type="GO" id="GO:0006428">
    <property type="term" value="P:isoleucyl-tRNA aminoacylation"/>
    <property type="evidence" value="ECO:0007669"/>
    <property type="project" value="TreeGrafter"/>
</dbReference>
<dbReference type="EMBL" id="JBAMMX010000012">
    <property type="protein sequence ID" value="KAK6930600.1"/>
    <property type="molecule type" value="Genomic_DNA"/>
</dbReference>
<dbReference type="PANTHER" id="PTHR42780:SF1">
    <property type="entry name" value="ISOLEUCINE--TRNA LIGASE, CYTOPLASMIC"/>
    <property type="match status" value="1"/>
</dbReference>
<dbReference type="PANTHER" id="PTHR42780">
    <property type="entry name" value="SOLEUCYL-TRNA SYNTHETASE"/>
    <property type="match status" value="1"/>
</dbReference>
<keyword evidence="4" id="KW-0648">Protein biosynthesis</keyword>
<feature type="domain" description="Aminoacyl-tRNA synthetase class Ia" evidence="6">
    <location>
        <begin position="38"/>
        <end position="107"/>
    </location>
</feature>
<evidence type="ECO:0000256" key="2">
    <source>
        <dbReference type="ARBA" id="ARBA00022741"/>
    </source>
</evidence>
<proteinExistence type="predicted"/>
<comment type="caution">
    <text evidence="7">The sequence shown here is derived from an EMBL/GenBank/DDBJ whole genome shotgun (WGS) entry which is preliminary data.</text>
</comment>
<dbReference type="Pfam" id="PF00133">
    <property type="entry name" value="tRNA-synt_1"/>
    <property type="match status" value="1"/>
</dbReference>
<dbReference type="GO" id="GO:0004822">
    <property type="term" value="F:isoleucine-tRNA ligase activity"/>
    <property type="evidence" value="ECO:0007669"/>
    <property type="project" value="InterPro"/>
</dbReference>
<dbReference type="InterPro" id="IPR014729">
    <property type="entry name" value="Rossmann-like_a/b/a_fold"/>
</dbReference>
<evidence type="ECO:0000256" key="5">
    <source>
        <dbReference type="ARBA" id="ARBA00023146"/>
    </source>
</evidence>
<keyword evidence="5" id="KW-0030">Aminoacyl-tRNA synthetase</keyword>
<evidence type="ECO:0000256" key="4">
    <source>
        <dbReference type="ARBA" id="ARBA00022917"/>
    </source>
</evidence>
<organism evidence="7 8">
    <name type="scientific">Dillenia turbinata</name>
    <dbReference type="NCBI Taxonomy" id="194707"/>
    <lineage>
        <taxon>Eukaryota</taxon>
        <taxon>Viridiplantae</taxon>
        <taxon>Streptophyta</taxon>
        <taxon>Embryophyta</taxon>
        <taxon>Tracheophyta</taxon>
        <taxon>Spermatophyta</taxon>
        <taxon>Magnoliopsida</taxon>
        <taxon>eudicotyledons</taxon>
        <taxon>Gunneridae</taxon>
        <taxon>Pentapetalae</taxon>
        <taxon>Dilleniales</taxon>
        <taxon>Dilleniaceae</taxon>
        <taxon>Dillenia</taxon>
    </lineage>
</organism>
<keyword evidence="2" id="KW-0547">Nucleotide-binding</keyword>
<dbReference type="InterPro" id="IPR023586">
    <property type="entry name" value="Ile-tRNA-ligase_type2"/>
</dbReference>
<dbReference type="SUPFAM" id="SSF52374">
    <property type="entry name" value="Nucleotidylyl transferase"/>
    <property type="match status" value="1"/>
</dbReference>
<evidence type="ECO:0000313" key="8">
    <source>
        <dbReference type="Proteomes" id="UP001370490"/>
    </source>
</evidence>
<reference evidence="7 8" key="1">
    <citation type="submission" date="2023-12" db="EMBL/GenBank/DDBJ databases">
        <title>A high-quality genome assembly for Dillenia turbinata (Dilleniales).</title>
        <authorList>
            <person name="Chanderbali A."/>
        </authorList>
    </citation>
    <scope>NUCLEOTIDE SEQUENCE [LARGE SCALE GENOMIC DNA]</scope>
    <source>
        <strain evidence="7">LSX21</strain>
        <tissue evidence="7">Leaf</tissue>
    </source>
</reference>
<keyword evidence="1" id="KW-0436">Ligase</keyword>
<evidence type="ECO:0000256" key="3">
    <source>
        <dbReference type="ARBA" id="ARBA00022840"/>
    </source>
</evidence>
<evidence type="ECO:0000256" key="1">
    <source>
        <dbReference type="ARBA" id="ARBA00022598"/>
    </source>
</evidence>
<keyword evidence="3" id="KW-0067">ATP-binding</keyword>
<dbReference type="GO" id="GO:0005524">
    <property type="term" value="F:ATP binding"/>
    <property type="evidence" value="ECO:0007669"/>
    <property type="project" value="UniProtKB-KW"/>
</dbReference>
<evidence type="ECO:0000259" key="6">
    <source>
        <dbReference type="Pfam" id="PF00133"/>
    </source>
</evidence>
<dbReference type="Gene3D" id="3.40.50.620">
    <property type="entry name" value="HUPs"/>
    <property type="match status" value="1"/>
</dbReference>
<dbReference type="Proteomes" id="UP001370490">
    <property type="component" value="Unassembled WGS sequence"/>
</dbReference>
<evidence type="ECO:0000313" key="7">
    <source>
        <dbReference type="EMBL" id="KAK6930600.1"/>
    </source>
</evidence>
<gene>
    <name evidence="7" type="ORF">RJ641_004694</name>
</gene>
<protein>
    <submittedName>
        <fullName evidence="7">Aminoacyl-tRNA synthetase, class Ia</fullName>
    </submittedName>
</protein>